<dbReference type="PANTHER" id="PTHR30055">
    <property type="entry name" value="HTH-TYPE TRANSCRIPTIONAL REGULATOR RUTR"/>
    <property type="match status" value="1"/>
</dbReference>
<evidence type="ECO:0000256" key="1">
    <source>
        <dbReference type="ARBA" id="ARBA00023015"/>
    </source>
</evidence>
<dbReference type="InterPro" id="IPR009057">
    <property type="entry name" value="Homeodomain-like_sf"/>
</dbReference>
<organism evidence="7 8">
    <name type="scientific">Glycomyces algeriensis</name>
    <dbReference type="NCBI Taxonomy" id="256037"/>
    <lineage>
        <taxon>Bacteria</taxon>
        <taxon>Bacillati</taxon>
        <taxon>Actinomycetota</taxon>
        <taxon>Actinomycetes</taxon>
        <taxon>Glycomycetales</taxon>
        <taxon>Glycomycetaceae</taxon>
        <taxon>Glycomyces</taxon>
    </lineage>
</organism>
<dbReference type="InterPro" id="IPR036271">
    <property type="entry name" value="Tet_transcr_reg_TetR-rel_C_sf"/>
</dbReference>
<dbReference type="PRINTS" id="PR00455">
    <property type="entry name" value="HTHTETR"/>
</dbReference>
<dbReference type="InterPro" id="IPR001647">
    <property type="entry name" value="HTH_TetR"/>
</dbReference>
<protein>
    <submittedName>
        <fullName evidence="7">TetR family transcriptional regulator</fullName>
    </submittedName>
</protein>
<dbReference type="SUPFAM" id="SSF48498">
    <property type="entry name" value="Tetracyclin repressor-like, C-terminal domain"/>
    <property type="match status" value="1"/>
</dbReference>
<feature type="domain" description="HTH tetR-type" evidence="6">
    <location>
        <begin position="21"/>
        <end position="80"/>
    </location>
</feature>
<sequence length="224" mass="24501">MEPSSESGMCKRARRLRSDAEQNRDRIVEAARKVYRREGLSASMAGIARAAGVGIATLFRRFPTRMDLITAVFEDAMQRNRDAAVAARDAESAWEGFRGYVETVCALQAANRGFAEVLTMNYGTAKVLERQRQEAFEAFTELIGRAKREGRLREDFSPEDLPILLMANAGVLGAVGDAGAAASKRLVGQMLRAFSESGSEPLPPAPSPKELFRGMVRQRRSGGS</sequence>
<evidence type="ECO:0000256" key="4">
    <source>
        <dbReference type="PROSITE-ProRule" id="PRU00335"/>
    </source>
</evidence>
<keyword evidence="8" id="KW-1185">Reference proteome</keyword>
<accession>A0A9W6GAK3</accession>
<dbReference type="InterPro" id="IPR050109">
    <property type="entry name" value="HTH-type_TetR-like_transc_reg"/>
</dbReference>
<evidence type="ECO:0000256" key="5">
    <source>
        <dbReference type="SAM" id="MobiDB-lite"/>
    </source>
</evidence>
<evidence type="ECO:0000259" key="6">
    <source>
        <dbReference type="PROSITE" id="PS50977"/>
    </source>
</evidence>
<comment type="caution">
    <text evidence="7">The sequence shown here is derived from an EMBL/GenBank/DDBJ whole genome shotgun (WGS) entry which is preliminary data.</text>
</comment>
<gene>
    <name evidence="7" type="ORF">GALLR39Z86_33710</name>
</gene>
<dbReference type="GO" id="GO:0000976">
    <property type="term" value="F:transcription cis-regulatory region binding"/>
    <property type="evidence" value="ECO:0007669"/>
    <property type="project" value="TreeGrafter"/>
</dbReference>
<proteinExistence type="predicted"/>
<evidence type="ECO:0000256" key="2">
    <source>
        <dbReference type="ARBA" id="ARBA00023125"/>
    </source>
</evidence>
<dbReference type="GO" id="GO:0003700">
    <property type="term" value="F:DNA-binding transcription factor activity"/>
    <property type="evidence" value="ECO:0007669"/>
    <property type="project" value="TreeGrafter"/>
</dbReference>
<dbReference type="PANTHER" id="PTHR30055:SF234">
    <property type="entry name" value="HTH-TYPE TRANSCRIPTIONAL REGULATOR BETI"/>
    <property type="match status" value="1"/>
</dbReference>
<feature type="DNA-binding region" description="H-T-H motif" evidence="4">
    <location>
        <begin position="43"/>
        <end position="62"/>
    </location>
</feature>
<dbReference type="PROSITE" id="PS50977">
    <property type="entry name" value="HTH_TETR_2"/>
    <property type="match status" value="1"/>
</dbReference>
<dbReference type="EMBL" id="BSDT01000001">
    <property type="protein sequence ID" value="GLI43521.1"/>
    <property type="molecule type" value="Genomic_DNA"/>
</dbReference>
<dbReference type="SUPFAM" id="SSF46689">
    <property type="entry name" value="Homeodomain-like"/>
    <property type="match status" value="1"/>
</dbReference>
<dbReference type="Proteomes" id="UP001144313">
    <property type="component" value="Unassembled WGS sequence"/>
</dbReference>
<dbReference type="Pfam" id="PF00440">
    <property type="entry name" value="TetR_N"/>
    <property type="match status" value="1"/>
</dbReference>
<evidence type="ECO:0000256" key="3">
    <source>
        <dbReference type="ARBA" id="ARBA00023163"/>
    </source>
</evidence>
<evidence type="ECO:0000313" key="7">
    <source>
        <dbReference type="EMBL" id="GLI43521.1"/>
    </source>
</evidence>
<evidence type="ECO:0000313" key="8">
    <source>
        <dbReference type="Proteomes" id="UP001144313"/>
    </source>
</evidence>
<keyword evidence="2 4" id="KW-0238">DNA-binding</keyword>
<dbReference type="AlphaFoldDB" id="A0A9W6GAK3"/>
<dbReference type="Gene3D" id="1.10.357.10">
    <property type="entry name" value="Tetracycline Repressor, domain 2"/>
    <property type="match status" value="1"/>
</dbReference>
<keyword evidence="3" id="KW-0804">Transcription</keyword>
<feature type="region of interest" description="Disordered" evidence="5">
    <location>
        <begin position="195"/>
        <end position="224"/>
    </location>
</feature>
<name>A0A9W6GAK3_9ACTN</name>
<dbReference type="Pfam" id="PF21597">
    <property type="entry name" value="TetR_C_43"/>
    <property type="match status" value="1"/>
</dbReference>
<dbReference type="InterPro" id="IPR049445">
    <property type="entry name" value="TetR_SbtR-like_C"/>
</dbReference>
<dbReference type="RefSeq" id="WP_270113844.1">
    <property type="nucleotide sequence ID" value="NZ_BAAAOL010000017.1"/>
</dbReference>
<reference evidence="7" key="1">
    <citation type="submission" date="2022-12" db="EMBL/GenBank/DDBJ databases">
        <title>Reference genome sequencing for broad-spectrum identification of bacterial and archaeal isolates by mass spectrometry.</title>
        <authorList>
            <person name="Sekiguchi Y."/>
            <person name="Tourlousse D.M."/>
        </authorList>
    </citation>
    <scope>NUCLEOTIDE SEQUENCE</scope>
    <source>
        <strain evidence="7">LLR39Z86</strain>
    </source>
</reference>
<keyword evidence="1" id="KW-0805">Transcription regulation</keyword>